<dbReference type="CDD" id="cd05154">
    <property type="entry name" value="ACAD10_11_N-like"/>
    <property type="match status" value="1"/>
</dbReference>
<feature type="region of interest" description="Disordered" evidence="1">
    <location>
        <begin position="1"/>
        <end position="22"/>
    </location>
</feature>
<protein>
    <submittedName>
        <fullName evidence="3">Aminoglycoside phosphotransferase</fullName>
    </submittedName>
</protein>
<dbReference type="PANTHER" id="PTHR21310">
    <property type="entry name" value="AMINOGLYCOSIDE PHOSPHOTRANSFERASE-RELATED-RELATED"/>
    <property type="match status" value="1"/>
</dbReference>
<dbReference type="EMBL" id="AP022564">
    <property type="protein sequence ID" value="BBX21194.1"/>
    <property type="molecule type" value="Genomic_DNA"/>
</dbReference>
<evidence type="ECO:0000256" key="1">
    <source>
        <dbReference type="SAM" id="MobiDB-lite"/>
    </source>
</evidence>
<gene>
    <name evidence="3" type="ORF">MTER_06050</name>
</gene>
<organism evidence="3 4">
    <name type="scientific">Mycolicibacter terrae</name>
    <dbReference type="NCBI Taxonomy" id="1788"/>
    <lineage>
        <taxon>Bacteria</taxon>
        <taxon>Bacillati</taxon>
        <taxon>Actinomycetota</taxon>
        <taxon>Actinomycetes</taxon>
        <taxon>Mycobacteriales</taxon>
        <taxon>Mycobacteriaceae</taxon>
        <taxon>Mycolicibacter</taxon>
    </lineage>
</organism>
<dbReference type="Pfam" id="PF01636">
    <property type="entry name" value="APH"/>
    <property type="match status" value="1"/>
</dbReference>
<evidence type="ECO:0000259" key="2">
    <source>
        <dbReference type="Pfam" id="PF01636"/>
    </source>
</evidence>
<dbReference type="Gene3D" id="3.90.1200.10">
    <property type="match status" value="1"/>
</dbReference>
<evidence type="ECO:0000313" key="4">
    <source>
        <dbReference type="Proteomes" id="UP000467636"/>
    </source>
</evidence>
<feature type="domain" description="Aminoglycoside phosphotransferase" evidence="2">
    <location>
        <begin position="47"/>
        <end position="259"/>
    </location>
</feature>
<dbReference type="AlphaFoldDB" id="A0AAD1MGP2"/>
<keyword evidence="4" id="KW-1185">Reference proteome</keyword>
<proteinExistence type="predicted"/>
<name>A0AAD1MGP2_9MYCO</name>
<accession>A0AAD1MGP2</accession>
<feature type="compositionally biased region" description="Basic residues" evidence="1">
    <location>
        <begin position="1"/>
        <end position="15"/>
    </location>
</feature>
<dbReference type="InterPro" id="IPR041726">
    <property type="entry name" value="ACAD10_11_N"/>
</dbReference>
<dbReference type="Proteomes" id="UP000467636">
    <property type="component" value="Chromosome"/>
</dbReference>
<dbReference type="SUPFAM" id="SSF56112">
    <property type="entry name" value="Protein kinase-like (PK-like)"/>
    <property type="match status" value="1"/>
</dbReference>
<dbReference type="InterPro" id="IPR051678">
    <property type="entry name" value="AGP_Transferase"/>
</dbReference>
<sequence>MHRRPGHHDRPHRPHPVVPARDGRAELSADVLAGLRQRLAPHGISDLRALAGGASSLTFAGTLTGRRVAVKVAPPGLPPIAHRDVLRQARILRTLGGTAVPVPEILAEDHGDPPEIPPLFVMSFIDGAAAEPLFDAVDAGPVEVIAERVQHAAQLLAALHRLVPAELGLDDEPVVAPAAELDKWCVSLTTVPQELVPDWQRVAAALRSTTPAPGPPALVHGDFRLGNLLCVGGRITAVVDWEIWSVGDPRVDLGWFLINADPETYGRATPYRGRTPPVHELAAHYRRTMGRSVPDLGWFQALACFKSTATWSLIVKHNRRRTTPDPQLERMAATLPRLLGRALDHLAC</sequence>
<dbReference type="InterPro" id="IPR002575">
    <property type="entry name" value="Aminoglycoside_PTrfase"/>
</dbReference>
<evidence type="ECO:0000313" key="3">
    <source>
        <dbReference type="EMBL" id="BBX21194.1"/>
    </source>
</evidence>
<dbReference type="Gene3D" id="3.30.200.20">
    <property type="entry name" value="Phosphorylase Kinase, domain 1"/>
    <property type="match status" value="1"/>
</dbReference>
<dbReference type="InterPro" id="IPR011009">
    <property type="entry name" value="Kinase-like_dom_sf"/>
</dbReference>
<reference evidence="3 4" key="1">
    <citation type="journal article" date="2019" name="Emerg. Microbes Infect.">
        <title>Comprehensive subspecies identification of 175 nontuberculous mycobacteria species based on 7547 genomic profiles.</title>
        <authorList>
            <person name="Matsumoto Y."/>
            <person name="Kinjo T."/>
            <person name="Motooka D."/>
            <person name="Nabeya D."/>
            <person name="Jung N."/>
            <person name="Uechi K."/>
            <person name="Horii T."/>
            <person name="Iida T."/>
            <person name="Fujita J."/>
            <person name="Nakamura S."/>
        </authorList>
    </citation>
    <scope>NUCLEOTIDE SEQUENCE [LARGE SCALE GENOMIC DNA]</scope>
    <source>
        <strain evidence="3 4">JCM 12143</strain>
    </source>
</reference>